<evidence type="ECO:0000256" key="1">
    <source>
        <dbReference type="SAM" id="Phobius"/>
    </source>
</evidence>
<reference evidence="2 3" key="1">
    <citation type="submission" date="2013-08" db="EMBL/GenBank/DDBJ databases">
        <title>Genome sequencing of Lysobacter.</title>
        <authorList>
            <person name="Zhang S."/>
            <person name="Wang G."/>
        </authorList>
    </citation>
    <scope>NUCLEOTIDE SEQUENCE [LARGE SCALE GENOMIC DNA]</scope>
    <source>
        <strain evidence="2 3">Ko07</strain>
    </source>
</reference>
<dbReference type="Proteomes" id="UP000030017">
    <property type="component" value="Unassembled WGS sequence"/>
</dbReference>
<dbReference type="EMBL" id="AVPS01000009">
    <property type="protein sequence ID" value="KGM50989.1"/>
    <property type="molecule type" value="Genomic_DNA"/>
</dbReference>
<keyword evidence="1" id="KW-0472">Membrane</keyword>
<evidence type="ECO:0008006" key="4">
    <source>
        <dbReference type="Google" id="ProtNLM"/>
    </source>
</evidence>
<keyword evidence="1" id="KW-0812">Transmembrane</keyword>
<feature type="transmembrane region" description="Helical" evidence="1">
    <location>
        <begin position="21"/>
        <end position="43"/>
    </location>
</feature>
<dbReference type="OrthoDB" id="5296662at2"/>
<protein>
    <recommendedName>
        <fullName evidence="4">Type IV pilus assembly protein PilW</fullName>
    </recommendedName>
</protein>
<proteinExistence type="predicted"/>
<accession>A0A0A0EKV2</accession>
<evidence type="ECO:0000313" key="3">
    <source>
        <dbReference type="Proteomes" id="UP000030017"/>
    </source>
</evidence>
<dbReference type="Pfam" id="PF16074">
    <property type="entry name" value="PilW"/>
    <property type="match status" value="1"/>
</dbReference>
<keyword evidence="3" id="KW-1185">Reference proteome</keyword>
<evidence type="ECO:0000313" key="2">
    <source>
        <dbReference type="EMBL" id="KGM50989.1"/>
    </source>
</evidence>
<gene>
    <name evidence="2" type="ORF">N792_13030</name>
</gene>
<name>A0A0A0EKV2_9GAMM</name>
<dbReference type="NCBIfam" id="TIGR02532">
    <property type="entry name" value="IV_pilin_GFxxxE"/>
    <property type="match status" value="1"/>
</dbReference>
<sequence length="363" mass="38066">MRHLSSRRRHLPKLPAPGMTLIELMIALVLGLLVAGAASALFITNRQTYSATESIGRIQENARVAFELMARDLREAAGNACGTPQANTVSVVDPAGAGFNWYTDFAGGIRGYGSTEAFADSAFGTGAAQRVSGTDAIDLKSSLSSGITIEEHQPTSANFKVNTSAHDLHEGDIAMVCDSNHAAILQITSASPGTNVTVVHNTGGSVKPGNCTKGLGTGCDSSPSTNGSPYEFGCAFGGLAPGIDCSLPQNKWTASIAKLKATRWFIGNNGRGGKSLYQSTLRNQAGVLNAETNEITEGVENMALQYLVQGAADYQAAAGIADWGRVTAVRIDLTMIGEGRLGTDGKALERHLEHVVTIRNRSL</sequence>
<dbReference type="STRING" id="1122185.N792_13030"/>
<dbReference type="GO" id="GO:0043683">
    <property type="term" value="P:type IV pilus assembly"/>
    <property type="evidence" value="ECO:0007669"/>
    <property type="project" value="InterPro"/>
</dbReference>
<dbReference type="InterPro" id="IPR032092">
    <property type="entry name" value="PilW"/>
</dbReference>
<organism evidence="2 3">
    <name type="scientific">Lysobacter concretionis Ko07 = DSM 16239</name>
    <dbReference type="NCBI Taxonomy" id="1122185"/>
    <lineage>
        <taxon>Bacteria</taxon>
        <taxon>Pseudomonadati</taxon>
        <taxon>Pseudomonadota</taxon>
        <taxon>Gammaproteobacteria</taxon>
        <taxon>Lysobacterales</taxon>
        <taxon>Lysobacteraceae</taxon>
        <taxon>Novilysobacter</taxon>
    </lineage>
</organism>
<dbReference type="InterPro" id="IPR012902">
    <property type="entry name" value="N_methyl_site"/>
</dbReference>
<comment type="caution">
    <text evidence="2">The sequence shown here is derived from an EMBL/GenBank/DDBJ whole genome shotgun (WGS) entry which is preliminary data.</text>
</comment>
<dbReference type="AlphaFoldDB" id="A0A0A0EKV2"/>
<dbReference type="Pfam" id="PF07963">
    <property type="entry name" value="N_methyl"/>
    <property type="match status" value="1"/>
</dbReference>
<dbReference type="eggNOG" id="COG4966">
    <property type="taxonomic scope" value="Bacteria"/>
</dbReference>
<keyword evidence="1" id="KW-1133">Transmembrane helix</keyword>